<evidence type="ECO:0000313" key="2">
    <source>
        <dbReference type="EMBL" id="ORX59071.1"/>
    </source>
</evidence>
<name>A0A1Y1VKT0_9FUNG</name>
<dbReference type="AlphaFoldDB" id="A0A1Y1VKT0"/>
<dbReference type="Proteomes" id="UP000193719">
    <property type="component" value="Unassembled WGS sequence"/>
</dbReference>
<protein>
    <submittedName>
        <fullName evidence="2">Uncharacterized protein</fullName>
    </submittedName>
</protein>
<evidence type="ECO:0000256" key="1">
    <source>
        <dbReference type="SAM" id="Phobius"/>
    </source>
</evidence>
<feature type="transmembrane region" description="Helical" evidence="1">
    <location>
        <begin position="26"/>
        <end position="45"/>
    </location>
</feature>
<keyword evidence="1" id="KW-0472">Membrane</keyword>
<keyword evidence="3" id="KW-1185">Reference proteome</keyword>
<dbReference type="SUPFAM" id="SSF52540">
    <property type="entry name" value="P-loop containing nucleoside triphosphate hydrolases"/>
    <property type="match status" value="1"/>
</dbReference>
<evidence type="ECO:0000313" key="3">
    <source>
        <dbReference type="Proteomes" id="UP000193719"/>
    </source>
</evidence>
<keyword evidence="1" id="KW-0812">Transmembrane</keyword>
<accession>A0A1Y1VKT0</accession>
<proteinExistence type="predicted"/>
<reference evidence="2 3" key="1">
    <citation type="submission" date="2016-08" db="EMBL/GenBank/DDBJ databases">
        <title>Genomes of anaerobic fungi encode conserved fungal cellulosomes for biomass hydrolysis.</title>
        <authorList>
            <consortium name="DOE Joint Genome Institute"/>
            <person name="Haitjema C.H."/>
            <person name="Gilmore S.P."/>
            <person name="Henske J.K."/>
            <person name="Solomon K.V."/>
            <person name="De Groot R."/>
            <person name="Kuo A."/>
            <person name="Mondo S.J."/>
            <person name="Salamov A.A."/>
            <person name="Labutti K."/>
            <person name="Zhao Z."/>
            <person name="Chiniquy J."/>
            <person name="Barry K."/>
            <person name="Brewer H.M."/>
            <person name="Purvine S.O."/>
            <person name="Wright A.T."/>
            <person name="Boxma B."/>
            <person name="Van Alen T."/>
            <person name="Hackstein J.H."/>
            <person name="Baker S.E."/>
            <person name="Grigoriev I.V."/>
            <person name="O'Malley M.A."/>
        </authorList>
    </citation>
    <scope>NUCLEOTIDE SEQUENCE [LARGE SCALE GENOMIC DNA]</scope>
    <source>
        <strain evidence="3">finn</strain>
    </source>
</reference>
<keyword evidence="1" id="KW-1133">Transmembrane helix</keyword>
<dbReference type="InterPro" id="IPR027417">
    <property type="entry name" value="P-loop_NTPase"/>
</dbReference>
<dbReference type="EMBL" id="MCFH01000003">
    <property type="protein sequence ID" value="ORX59071.1"/>
    <property type="molecule type" value="Genomic_DNA"/>
</dbReference>
<sequence>MSTTVEKSAEAVVKASSKSGFLNKKLIVAGLTSLSLGGILCYYLTPYIKKRRIKNYIEHHKLNKNCFEYLDIFQSQAISPLIRSILKHILVADNFLNPDELYLPEFKEQTNHLMQQINESYTSGKFLLLEGCKGNGKGYALRAWAKKEKRVCIYLGLKQSFKKVATSINIPSHDISSSIDPYAPQTTAQGDGSDTPHYLDETTSATALDNISFDSLQEIQQNLFSDIPERSLFIFGLLEAFGFFSIDTFSNPQQIPNRNSIINSINEHKQYLHPRLLSDAFKEMETVLQYICLRSNTGPVLFILDDIQLLFNEQELVGQYDCALTILNWLLKCQKNGLMDVIFCSSERSVITCVKKLKGFEKFLATKVSEDIETSKIEKYLVHDVNKLLDDKCKFNKESAKEFAYYFSSNFEEVENYCKSKIPVKKYISLRKEDYKQLVQQFFEETPGFELYPAFVDPYSTPPKDILKDVILELMMNCILSLDNVLPARNGDAKKWAFVQNMISHKLLRWVPMKKRPAQHIPATSYNYIPSIDTSLLGDANDENPTNYWQTLSSSNNWKDEIVVQSEQYPLDLDLTFYNPFIREILEQWFNQEL</sequence>
<organism evidence="2 3">
    <name type="scientific">Piromyces finnis</name>
    <dbReference type="NCBI Taxonomy" id="1754191"/>
    <lineage>
        <taxon>Eukaryota</taxon>
        <taxon>Fungi</taxon>
        <taxon>Fungi incertae sedis</taxon>
        <taxon>Chytridiomycota</taxon>
        <taxon>Chytridiomycota incertae sedis</taxon>
        <taxon>Neocallimastigomycetes</taxon>
        <taxon>Neocallimastigales</taxon>
        <taxon>Neocallimastigaceae</taxon>
        <taxon>Piromyces</taxon>
    </lineage>
</organism>
<dbReference type="OrthoDB" id="2155351at2759"/>
<comment type="caution">
    <text evidence="2">The sequence shown here is derived from an EMBL/GenBank/DDBJ whole genome shotgun (WGS) entry which is preliminary data.</text>
</comment>
<gene>
    <name evidence="2" type="ORF">BCR36DRAFT_366255</name>
</gene>
<reference evidence="2 3" key="2">
    <citation type="submission" date="2016-08" db="EMBL/GenBank/DDBJ databases">
        <title>Pervasive Adenine N6-methylation of Active Genes in Fungi.</title>
        <authorList>
            <consortium name="DOE Joint Genome Institute"/>
            <person name="Mondo S.J."/>
            <person name="Dannebaum R.O."/>
            <person name="Kuo R.C."/>
            <person name="Labutti K."/>
            <person name="Haridas S."/>
            <person name="Kuo A."/>
            <person name="Salamov A."/>
            <person name="Ahrendt S.R."/>
            <person name="Lipzen A."/>
            <person name="Sullivan W."/>
            <person name="Andreopoulos W.B."/>
            <person name="Clum A."/>
            <person name="Lindquist E."/>
            <person name="Daum C."/>
            <person name="Ramamoorthy G.K."/>
            <person name="Gryganskyi A."/>
            <person name="Culley D."/>
            <person name="Magnuson J.K."/>
            <person name="James T.Y."/>
            <person name="O'Malley M.A."/>
            <person name="Stajich J.E."/>
            <person name="Spatafora J.W."/>
            <person name="Visel A."/>
            <person name="Grigoriev I.V."/>
        </authorList>
    </citation>
    <scope>NUCLEOTIDE SEQUENCE [LARGE SCALE GENOMIC DNA]</scope>
    <source>
        <strain evidence="3">finn</strain>
    </source>
</reference>